<dbReference type="GO" id="GO:0007165">
    <property type="term" value="P:signal transduction"/>
    <property type="evidence" value="ECO:0007669"/>
    <property type="project" value="InterPro"/>
</dbReference>
<protein>
    <submittedName>
        <fullName evidence="1">Uncharacterized protein</fullName>
    </submittedName>
</protein>
<dbReference type="Gene3D" id="1.10.400.10">
    <property type="entry name" value="GI Alpha 1, domain 2-like"/>
    <property type="match status" value="1"/>
</dbReference>
<accession>A0AA40F7W3</accession>
<keyword evidence="2" id="KW-1185">Reference proteome</keyword>
<organism evidence="1 2">
    <name type="scientific">Schizothecium vesticola</name>
    <dbReference type="NCBI Taxonomy" id="314040"/>
    <lineage>
        <taxon>Eukaryota</taxon>
        <taxon>Fungi</taxon>
        <taxon>Dikarya</taxon>
        <taxon>Ascomycota</taxon>
        <taxon>Pezizomycotina</taxon>
        <taxon>Sordariomycetes</taxon>
        <taxon>Sordariomycetidae</taxon>
        <taxon>Sordariales</taxon>
        <taxon>Schizotheciaceae</taxon>
        <taxon>Schizothecium</taxon>
    </lineage>
</organism>
<dbReference type="Gene3D" id="3.40.50.300">
    <property type="entry name" value="P-loop containing nucleotide triphosphate hydrolases"/>
    <property type="match status" value="1"/>
</dbReference>
<dbReference type="EMBL" id="JAUKUD010000001">
    <property type="protein sequence ID" value="KAK0752862.1"/>
    <property type="molecule type" value="Genomic_DNA"/>
</dbReference>
<comment type="caution">
    <text evidence="1">The sequence shown here is derived from an EMBL/GenBank/DDBJ whole genome shotgun (WGS) entry which is preliminary data.</text>
</comment>
<proteinExistence type="predicted"/>
<name>A0AA40F7W3_9PEZI</name>
<dbReference type="Proteomes" id="UP001172155">
    <property type="component" value="Unassembled WGS sequence"/>
</dbReference>
<evidence type="ECO:0000313" key="1">
    <source>
        <dbReference type="EMBL" id="KAK0752862.1"/>
    </source>
</evidence>
<reference evidence="1" key="1">
    <citation type="submission" date="2023-06" db="EMBL/GenBank/DDBJ databases">
        <title>Genome-scale phylogeny and comparative genomics of the fungal order Sordariales.</title>
        <authorList>
            <consortium name="Lawrence Berkeley National Laboratory"/>
            <person name="Hensen N."/>
            <person name="Bonometti L."/>
            <person name="Westerberg I."/>
            <person name="Brannstrom I.O."/>
            <person name="Guillou S."/>
            <person name="Cros-Aarteil S."/>
            <person name="Calhoun S."/>
            <person name="Haridas S."/>
            <person name="Kuo A."/>
            <person name="Mondo S."/>
            <person name="Pangilinan J."/>
            <person name="Riley R."/>
            <person name="LaButti K."/>
            <person name="Andreopoulos B."/>
            <person name="Lipzen A."/>
            <person name="Chen C."/>
            <person name="Yanf M."/>
            <person name="Daum C."/>
            <person name="Ng V."/>
            <person name="Clum A."/>
            <person name="Steindorff A."/>
            <person name="Ohm R."/>
            <person name="Martin F."/>
            <person name="Silar P."/>
            <person name="Natvig D."/>
            <person name="Lalanne C."/>
            <person name="Gautier V."/>
            <person name="Ament-velasquez S.L."/>
            <person name="Kruys A."/>
            <person name="Hutchinson M.I."/>
            <person name="Powell A.J."/>
            <person name="Barry K."/>
            <person name="Miller A.N."/>
            <person name="Grigoriev I.V."/>
            <person name="Debuchy R."/>
            <person name="Gladieux P."/>
            <person name="Thoren M.H."/>
            <person name="Johannesson H."/>
        </authorList>
    </citation>
    <scope>NUCLEOTIDE SEQUENCE</scope>
    <source>
        <strain evidence="1">SMH3187-1</strain>
    </source>
</reference>
<evidence type="ECO:0000313" key="2">
    <source>
        <dbReference type="Proteomes" id="UP001172155"/>
    </source>
</evidence>
<dbReference type="AlphaFoldDB" id="A0AA40F7W3"/>
<sequence length="392" mass="43664">MPGHQKVQIILGSLNQNTKAPSRKQSFHCVPWQSETDNYHRPGALILAYGLGRREDFIQRLNIDYVCGASPDELPQHASAIMECVVKSVRAFLFAAQGLKTHTTSERVRRIIDRVEQHLSWATDTTHSSNRPPTPDSANEHISTLAREFSLLGDAIGRVYHDLLSGLRPSEAYFLANLPRLTSPTFTPTHLDVAHSFTHKTALSTSRFDRRSSRRHLAATGHRTTTFRLVNMDTTPLPPSPSPSPFTYSLFLVDLSRYDDPSNPVLRTLGRVKAHVTTTHPSRPLVIILHNVDLLQAKLKRGVPLRTNFPAYRDGWRTDDASAVIFFEGLFRQAAKQEGEGAGGEGEWLVDVLKVRSGEAGVLGRVTDARRWDGGEVRAREVVFGLQSEGVL</sequence>
<gene>
    <name evidence="1" type="ORF">B0T18DRAFT_3299</name>
</gene>
<dbReference type="InterPro" id="IPR011025">
    <property type="entry name" value="GproteinA_insert"/>
</dbReference>
<dbReference type="InterPro" id="IPR027417">
    <property type="entry name" value="P-loop_NTPase"/>
</dbReference>